<dbReference type="OrthoDB" id="2874181at2"/>
<protein>
    <submittedName>
        <fullName evidence="4">Putative Tyrosinase family protein</fullName>
    </submittedName>
</protein>
<accession>A0A1R4H6E4</accession>
<dbReference type="PROSITE" id="PS00498">
    <property type="entry name" value="TYROSINASE_2"/>
    <property type="match status" value="1"/>
</dbReference>
<dbReference type="InterPro" id="IPR008922">
    <property type="entry name" value="Di-copper_centre_dom_sf"/>
</dbReference>
<dbReference type="SUPFAM" id="SSF48056">
    <property type="entry name" value="Di-copper centre-containing domain"/>
    <property type="match status" value="1"/>
</dbReference>
<evidence type="ECO:0000256" key="1">
    <source>
        <dbReference type="ARBA" id="ARBA00022723"/>
    </source>
</evidence>
<dbReference type="GO" id="GO:0016491">
    <property type="term" value="F:oxidoreductase activity"/>
    <property type="evidence" value="ECO:0007669"/>
    <property type="project" value="InterPro"/>
</dbReference>
<dbReference type="PANTHER" id="PTHR11474:SF76">
    <property type="entry name" value="SHKT DOMAIN-CONTAINING PROTEIN"/>
    <property type="match status" value="1"/>
</dbReference>
<dbReference type="EMBL" id="FUKI01000092">
    <property type="protein sequence ID" value="SJM91430.1"/>
    <property type="molecule type" value="Genomic_DNA"/>
</dbReference>
<dbReference type="AlphaFoldDB" id="A0A1R4H6E4"/>
<evidence type="ECO:0000259" key="3">
    <source>
        <dbReference type="PROSITE" id="PS00498"/>
    </source>
</evidence>
<organism evidence="4 5">
    <name type="scientific">Crenothrix polyspora</name>
    <dbReference type="NCBI Taxonomy" id="360316"/>
    <lineage>
        <taxon>Bacteria</taxon>
        <taxon>Pseudomonadati</taxon>
        <taxon>Pseudomonadota</taxon>
        <taxon>Gammaproteobacteria</taxon>
        <taxon>Methylococcales</taxon>
        <taxon>Crenotrichaceae</taxon>
        <taxon>Crenothrix</taxon>
    </lineage>
</organism>
<evidence type="ECO:0000313" key="5">
    <source>
        <dbReference type="Proteomes" id="UP000195667"/>
    </source>
</evidence>
<evidence type="ECO:0000313" key="4">
    <source>
        <dbReference type="EMBL" id="SJM91430.1"/>
    </source>
</evidence>
<dbReference type="RefSeq" id="WP_140396807.1">
    <property type="nucleotide sequence ID" value="NZ_FUKI01000092.1"/>
</dbReference>
<dbReference type="Proteomes" id="UP000195667">
    <property type="component" value="Unassembled WGS sequence"/>
</dbReference>
<keyword evidence="2" id="KW-0186">Copper</keyword>
<keyword evidence="1" id="KW-0479">Metal-binding</keyword>
<dbReference type="Pfam" id="PF00264">
    <property type="entry name" value="Tyrosinase"/>
    <property type="match status" value="2"/>
</dbReference>
<keyword evidence="5" id="KW-1185">Reference proteome</keyword>
<gene>
    <name evidence="4" type="ORF">CRENPOLYSF1_190080</name>
</gene>
<feature type="domain" description="Tyrosinase copper-binding" evidence="3">
    <location>
        <begin position="249"/>
        <end position="260"/>
    </location>
</feature>
<dbReference type="InterPro" id="IPR002227">
    <property type="entry name" value="Tyrosinase_Cu-bd"/>
</dbReference>
<dbReference type="PRINTS" id="PR00092">
    <property type="entry name" value="TYROSINASE"/>
</dbReference>
<dbReference type="GO" id="GO:0046872">
    <property type="term" value="F:metal ion binding"/>
    <property type="evidence" value="ECO:0007669"/>
    <property type="project" value="UniProtKB-KW"/>
</dbReference>
<sequence length="475" mass="53579">MKKHHLFPIVLSALTLSWHVDTLAATYIRYDAHSPQGKKALVSMQKAFVKLKALNCNKTMSWYYQSAMHGVPNPGQEGNLTSNPLCPSFIVNTAPKPSWSKCASHDRSGPPSDIHFLPWHRLYVENFEKIIRKYSGDPKFALPYWDYEKTPILPDRFQVKAKGSLYEPARLDSLNKGLRIVNSATQTIKQENQALTDIFDYATYNSQINKGLHDFLHDYIGGTTTSYNKVYNQEISAGLMGNVASAAFDPIFWLHHSNVDRLWQKWMADHPGQNVTLEQLNNVKWPYMFFKDNGLAINYTMEQVLAAINKPSYIYDKQLVTRSKAKVATQRLVEHTIMSTPLSAVVTQTESAHIALNLTDDKLLLVTQALNERIILALDTHYAGKPKGRYEVYVNLPENMLTTSTEAQAYFAGAISFFVNDPTGKGGDRSFRYDITDELATSKQSLKTIHLTVVKTMGSEDGSVAIKNAELLYLN</sequence>
<dbReference type="InterPro" id="IPR050316">
    <property type="entry name" value="Tyrosinase/Hemocyanin"/>
</dbReference>
<proteinExistence type="predicted"/>
<dbReference type="PANTHER" id="PTHR11474">
    <property type="entry name" value="TYROSINASE FAMILY MEMBER"/>
    <property type="match status" value="1"/>
</dbReference>
<dbReference type="Gene3D" id="1.10.1280.10">
    <property type="entry name" value="Di-copper center containing domain from catechol oxidase"/>
    <property type="match status" value="2"/>
</dbReference>
<evidence type="ECO:0000256" key="2">
    <source>
        <dbReference type="ARBA" id="ARBA00023008"/>
    </source>
</evidence>
<name>A0A1R4H6E4_9GAMM</name>
<reference evidence="5" key="1">
    <citation type="submission" date="2017-02" db="EMBL/GenBank/DDBJ databases">
        <authorList>
            <person name="Daims H."/>
        </authorList>
    </citation>
    <scope>NUCLEOTIDE SEQUENCE [LARGE SCALE GENOMIC DNA]</scope>
</reference>